<gene>
    <name evidence="1" type="ORF">EVB97_131</name>
</gene>
<organism evidence="1 2">
    <name type="scientific">Rhizobium phage RHph_Y65</name>
    <dbReference type="NCBI Taxonomy" id="2509785"/>
    <lineage>
        <taxon>Viruses</taxon>
        <taxon>Duplodnaviria</taxon>
        <taxon>Heunggongvirae</taxon>
        <taxon>Uroviricota</taxon>
        <taxon>Caudoviricetes</taxon>
        <taxon>Kleczkowskaviridae</taxon>
        <taxon>Cuauhnahuacvirus</taxon>
        <taxon>Cuauhnahuacvirus Y65</taxon>
    </lineage>
</organism>
<dbReference type="EMBL" id="MN988525">
    <property type="protein sequence ID" value="QIG72689.1"/>
    <property type="molecule type" value="Genomic_DNA"/>
</dbReference>
<evidence type="ECO:0000313" key="2">
    <source>
        <dbReference type="Proteomes" id="UP000655883"/>
    </source>
</evidence>
<reference evidence="1 2" key="1">
    <citation type="submission" date="2020-01" db="EMBL/GenBank/DDBJ databases">
        <title>Patterns of diversity and host range of bacteriophage communities associated with bean-nodulatin bacteria.</title>
        <authorList>
            <person name="Vann Cauwenberghe J."/>
            <person name="Santamaria R.I."/>
            <person name="Bustos P."/>
            <person name="Juarez S."/>
            <person name="Gonzalez V."/>
        </authorList>
    </citation>
    <scope>NUCLEOTIDE SEQUENCE [LARGE SCALE GENOMIC DNA]</scope>
    <source>
        <strain evidence="2">RHph</strain>
    </source>
</reference>
<proteinExistence type="predicted"/>
<dbReference type="Proteomes" id="UP000655883">
    <property type="component" value="Segment"/>
</dbReference>
<evidence type="ECO:0000313" key="1">
    <source>
        <dbReference type="EMBL" id="QIG72689.1"/>
    </source>
</evidence>
<keyword evidence="2" id="KW-1185">Reference proteome</keyword>
<protein>
    <submittedName>
        <fullName evidence="1">Uncharacterized protein</fullName>
    </submittedName>
</protein>
<accession>A0A7S5RI96</accession>
<name>A0A7S5RI96_9CAUD</name>
<sequence length="85" mass="9734">MSGPRMKYVTVAGYGEDEIYIFNETLSHQNFCFRMNIDPKDVMTAGFFTVDPSNGPKFFGKSTTLRRESSPADLIIFKRHCGWDD</sequence>